<evidence type="ECO:0008006" key="3">
    <source>
        <dbReference type="Google" id="ProtNLM"/>
    </source>
</evidence>
<dbReference type="RefSeq" id="WP_053410399.1">
    <property type="nucleotide sequence ID" value="NZ_LHPI01000019.1"/>
</dbReference>
<evidence type="ECO:0000313" key="2">
    <source>
        <dbReference type="Proteomes" id="UP000037530"/>
    </source>
</evidence>
<dbReference type="PATRIC" id="fig|171383.3.peg.3608"/>
<reference evidence="2" key="1">
    <citation type="submission" date="2015-08" db="EMBL/GenBank/DDBJ databases">
        <title>Vibrio galatheae sp. nov., a novel member of the Vibrionaceae family isolated from the Solomon Islands.</title>
        <authorList>
            <person name="Giubergia S."/>
            <person name="Machado H."/>
            <person name="Mateiu R.V."/>
            <person name="Gram L."/>
        </authorList>
    </citation>
    <scope>NUCLEOTIDE SEQUENCE [LARGE SCALE GENOMIC DNA]</scope>
    <source>
        <strain evidence="2">DSM 19134</strain>
    </source>
</reference>
<sequence length="158" mass="17524">MLCGNLSSLNTCGLPKGLRAILDNTQCTYDALKNADDGKLQLEHQEWFCNIGLANTEETPLRQTEFHRLYADIQVVLEGEEIINYGVVNCTDEPAIEKKPDLYILSSPILSQSVHLKPGDFAVFMPGEAHQALCAVSVPTQIRKAVFKVPLSFFKDSL</sequence>
<keyword evidence="2" id="KW-1185">Reference proteome</keyword>
<dbReference type="AlphaFoldDB" id="A0A0M0HW73"/>
<dbReference type="OrthoDB" id="6196468at2"/>
<protein>
    <recommendedName>
        <fullName evidence="3">YhcH/YjgK/YiaL family protein</fullName>
    </recommendedName>
</protein>
<dbReference type="Gene3D" id="2.60.120.370">
    <property type="entry name" value="YhcH/YjgK/YiaL"/>
    <property type="match status" value="1"/>
</dbReference>
<dbReference type="PANTHER" id="PTHR34986:SF1">
    <property type="entry name" value="PROTEIN YIAL"/>
    <property type="match status" value="1"/>
</dbReference>
<dbReference type="InterPro" id="IPR037012">
    <property type="entry name" value="NanQ/TabA/YiaL_sf"/>
</dbReference>
<accession>A0A0M0HW73</accession>
<dbReference type="NCBIfam" id="TIGR00022">
    <property type="entry name" value="YhcH/YjgK/YiaL family protein"/>
    <property type="match status" value="1"/>
</dbReference>
<organism evidence="1 2">
    <name type="scientific">Vibrio hepatarius</name>
    <dbReference type="NCBI Taxonomy" id="171383"/>
    <lineage>
        <taxon>Bacteria</taxon>
        <taxon>Pseudomonadati</taxon>
        <taxon>Pseudomonadota</taxon>
        <taxon>Gammaproteobacteria</taxon>
        <taxon>Vibrionales</taxon>
        <taxon>Vibrionaceae</taxon>
        <taxon>Vibrio</taxon>
        <taxon>Vibrio oreintalis group</taxon>
    </lineage>
</organism>
<dbReference type="Proteomes" id="UP000037530">
    <property type="component" value="Unassembled WGS sequence"/>
</dbReference>
<dbReference type="GO" id="GO:0005829">
    <property type="term" value="C:cytosol"/>
    <property type="evidence" value="ECO:0007669"/>
    <property type="project" value="TreeGrafter"/>
</dbReference>
<name>A0A0M0HW73_9VIBR</name>
<comment type="caution">
    <text evidence="1">The sequence shown here is derived from an EMBL/GenBank/DDBJ whole genome shotgun (WGS) entry which is preliminary data.</text>
</comment>
<dbReference type="InterPro" id="IPR004375">
    <property type="entry name" value="NanQ/TabA/YiaL"/>
</dbReference>
<dbReference type="STRING" id="171383.AKJ31_17670"/>
<dbReference type="Pfam" id="PF04074">
    <property type="entry name" value="DUF386"/>
    <property type="match status" value="1"/>
</dbReference>
<gene>
    <name evidence="1" type="ORF">AKJ31_17670</name>
</gene>
<dbReference type="PANTHER" id="PTHR34986">
    <property type="entry name" value="EVOLVED BETA-GALACTOSIDASE SUBUNIT BETA"/>
    <property type="match status" value="1"/>
</dbReference>
<evidence type="ECO:0000313" key="1">
    <source>
        <dbReference type="EMBL" id="KOO06325.1"/>
    </source>
</evidence>
<proteinExistence type="predicted"/>
<dbReference type="SUPFAM" id="SSF51197">
    <property type="entry name" value="Clavaminate synthase-like"/>
    <property type="match status" value="1"/>
</dbReference>
<dbReference type="EMBL" id="LHPI01000019">
    <property type="protein sequence ID" value="KOO06325.1"/>
    <property type="molecule type" value="Genomic_DNA"/>
</dbReference>